<dbReference type="EMBL" id="LC168164">
    <property type="protein sequence ID" value="BAV39216.1"/>
    <property type="molecule type" value="Genomic_DNA"/>
</dbReference>
<sequence length="406" mass="46989">MIRLDKAIESVKNIGSLDAMFNLGTETQSDKVFIYMDNRMEVSLNLSKPNNNNRNLFAEVIYKDKDFKIGKQSSLTITFPVNESIDKNIEMDELIEVVKSCMSCNIDFITNVNFSKNGYVLEIEKTSKRYVSINEYINAVKFQKRFDSIDKLLNYIIYRKQLHSKVNISVSVSESEHNNIKTSISTMKANLSSLYENIIHNIKPEISYVDDSRINISVGDTVNQRTYFSIQYIDDMEKLHTIDGCFSHNLGISFDLDAVKDLHGDELKSRTILMEIAYKLANTQSGFVARYITIMNQYRKFVKKIEKVNSNDTTLQKNLGECVDSVTDKLLKAQISKQNTSSKTFLSSFKGFKRYIELDGVNKNRRHCDMNIYAQKGEYLYLEYTLKVEKNRIREDATKFLKAYFI</sequence>
<dbReference type="Proteomes" id="UP000224877">
    <property type="component" value="Segment"/>
</dbReference>
<keyword evidence="2" id="KW-1185">Reference proteome</keyword>
<accession>A0A1B4XWN3</accession>
<reference evidence="1 2" key="1">
    <citation type="submission" date="2016-07" db="EMBL/GenBank/DDBJ databases">
        <title>Characterization of three bacteriophages infecting bacteria isolated from shrimp culture pond water.</title>
        <authorList>
            <person name="Khoa H.V."/>
        </authorList>
    </citation>
    <scope>NUCLEOTIDE SEQUENCE [LARGE SCALE GENOMIC DNA]</scope>
</reference>
<evidence type="ECO:0000313" key="2">
    <source>
        <dbReference type="Proteomes" id="UP000224877"/>
    </source>
</evidence>
<evidence type="ECO:0000313" key="1">
    <source>
        <dbReference type="EMBL" id="BAV39216.1"/>
    </source>
</evidence>
<name>A0A1B4XWN3_9CAUD</name>
<gene>
    <name evidence="1" type="ORF">BPT24_091</name>
</gene>
<proteinExistence type="predicted"/>
<organism evidence="1 2">
    <name type="scientific">Tenacibaculum phage pT24</name>
    <dbReference type="NCBI Taxonomy" id="1880590"/>
    <lineage>
        <taxon>Viruses</taxon>
        <taxon>Duplodnaviria</taxon>
        <taxon>Heunggongvirae</taxon>
        <taxon>Uroviricota</taxon>
        <taxon>Caudoviricetes</taxon>
        <taxon>Kungbxnavirus</taxon>
        <taxon>Kungbxnavirus pT24</taxon>
    </lineage>
</organism>
<protein>
    <submittedName>
        <fullName evidence="1">Uncharacterized protein</fullName>
    </submittedName>
</protein>